<evidence type="ECO:0000313" key="2">
    <source>
        <dbReference type="EMBL" id="MCY0389398.1"/>
    </source>
</evidence>
<dbReference type="EMBL" id="JAPMXC010000010">
    <property type="protein sequence ID" value="MCY0389398.1"/>
    <property type="molecule type" value="Genomic_DNA"/>
</dbReference>
<name>A0ABT3ZS57_9BURK</name>
<dbReference type="InterPro" id="IPR009875">
    <property type="entry name" value="PilZ_domain"/>
</dbReference>
<dbReference type="RefSeq" id="WP_267849300.1">
    <property type="nucleotide sequence ID" value="NZ_JAPMXC010000010.1"/>
</dbReference>
<organism evidence="2 3">
    <name type="scientific">Robbsia betulipollinis</name>
    <dbReference type="NCBI Taxonomy" id="2981849"/>
    <lineage>
        <taxon>Bacteria</taxon>
        <taxon>Pseudomonadati</taxon>
        <taxon>Pseudomonadota</taxon>
        <taxon>Betaproteobacteria</taxon>
        <taxon>Burkholderiales</taxon>
        <taxon>Burkholderiaceae</taxon>
        <taxon>Robbsia</taxon>
    </lineage>
</organism>
<sequence>MFDVDQRNTPRRTLRVQATLTGRDGSQLVVRTFDVSVGGVCILTEQPLPLKEPCSVTFQVYANGVRSTFNGDGRIVYCMLASTHFKSGIQFDALTPASRGIIEGFLAAAHW</sequence>
<reference evidence="2" key="1">
    <citation type="submission" date="2022-11" db="EMBL/GenBank/DDBJ databases">
        <title>Robbsia betulipollinis sp. nov., isolated from pollen of birch (Betula pendula).</title>
        <authorList>
            <person name="Shi H."/>
            <person name="Ambika Manirajan B."/>
            <person name="Ratering S."/>
            <person name="Geissler-Plaum R."/>
            <person name="Schnell S."/>
        </authorList>
    </citation>
    <scope>NUCLEOTIDE SEQUENCE</scope>
    <source>
        <strain evidence="2">Bb-Pol-6</strain>
    </source>
</reference>
<evidence type="ECO:0000313" key="3">
    <source>
        <dbReference type="Proteomes" id="UP001082899"/>
    </source>
</evidence>
<feature type="domain" description="PilZ" evidence="1">
    <location>
        <begin position="6"/>
        <end position="107"/>
    </location>
</feature>
<comment type="caution">
    <text evidence="2">The sequence shown here is derived from an EMBL/GenBank/DDBJ whole genome shotgun (WGS) entry which is preliminary data.</text>
</comment>
<dbReference type="Pfam" id="PF07238">
    <property type="entry name" value="PilZ"/>
    <property type="match status" value="1"/>
</dbReference>
<keyword evidence="3" id="KW-1185">Reference proteome</keyword>
<dbReference type="Gene3D" id="2.40.10.220">
    <property type="entry name" value="predicted glycosyltransferase like domains"/>
    <property type="match status" value="1"/>
</dbReference>
<gene>
    <name evidence="2" type="ORF">OVY01_19825</name>
</gene>
<accession>A0ABT3ZS57</accession>
<dbReference type="Proteomes" id="UP001082899">
    <property type="component" value="Unassembled WGS sequence"/>
</dbReference>
<proteinExistence type="predicted"/>
<protein>
    <submittedName>
        <fullName evidence="2">PilZ domain-containing protein</fullName>
    </submittedName>
</protein>
<evidence type="ECO:0000259" key="1">
    <source>
        <dbReference type="Pfam" id="PF07238"/>
    </source>
</evidence>
<dbReference type="SUPFAM" id="SSF141371">
    <property type="entry name" value="PilZ domain-like"/>
    <property type="match status" value="1"/>
</dbReference>